<feature type="region of interest" description="Disordered" evidence="1">
    <location>
        <begin position="64"/>
        <end position="84"/>
    </location>
</feature>
<dbReference type="NCBIfam" id="NF033902">
    <property type="entry name" value="iso_D2_wall_anc"/>
    <property type="match status" value="1"/>
</dbReference>
<dbReference type="InterPro" id="IPR026466">
    <property type="entry name" value="Fim_isopep_form_D2_dom"/>
</dbReference>
<dbReference type="InterPro" id="IPR048052">
    <property type="entry name" value="FM1-like"/>
</dbReference>
<evidence type="ECO:0000313" key="7">
    <source>
        <dbReference type="Proteomes" id="UP001205920"/>
    </source>
</evidence>
<dbReference type="EMBL" id="JAEUWV010000008">
    <property type="protein sequence ID" value="MCO6394643.1"/>
    <property type="molecule type" value="Genomic_DNA"/>
</dbReference>
<feature type="domain" description="Gram-positive pilin subunit D1 N-terminal" evidence="4">
    <location>
        <begin position="55"/>
        <end position="194"/>
    </location>
</feature>
<evidence type="ECO:0000256" key="3">
    <source>
        <dbReference type="SAM" id="SignalP"/>
    </source>
</evidence>
<dbReference type="InterPro" id="IPR032364">
    <property type="entry name" value="GramPos_pilinD1_N"/>
</dbReference>
<accession>A0AAW5HWN0</accession>
<feature type="signal peptide" evidence="3">
    <location>
        <begin position="1"/>
        <end position="32"/>
    </location>
</feature>
<evidence type="ECO:0000256" key="2">
    <source>
        <dbReference type="SAM" id="Phobius"/>
    </source>
</evidence>
<dbReference type="Pfam" id="PF17802">
    <property type="entry name" value="SpaA"/>
    <property type="match status" value="1"/>
</dbReference>
<evidence type="ECO:0000259" key="4">
    <source>
        <dbReference type="Pfam" id="PF16555"/>
    </source>
</evidence>
<keyword evidence="3" id="KW-0732">Signal</keyword>
<evidence type="ECO:0000256" key="1">
    <source>
        <dbReference type="SAM" id="MobiDB-lite"/>
    </source>
</evidence>
<keyword evidence="2" id="KW-0472">Membrane</keyword>
<evidence type="ECO:0000313" key="6">
    <source>
        <dbReference type="EMBL" id="MCO6394643.1"/>
    </source>
</evidence>
<protein>
    <submittedName>
        <fullName evidence="6">SpaH/EbpB family LPXTG-anchored major pilin</fullName>
    </submittedName>
</protein>
<sequence length="498" mass="52887">MAIALKKTAAIAIAAGLTFAGSAGIAAQDAMAQDAAQAAHTSNVTGAGIDSNKALSLTLHKKKLSSTQQPGAQANGQEMQGVPGSGLDGVEYKLDLIKSLNTDQDWQEAAKTYKDNKTADILKITPETADVATGTTANGGDVTFKNLKRGLYRVVETKAPAGVVPGAPFLVYVPMTNQDGTDWIYDVHAYPKNTENTVTKEVKDEWANVGDEYTYTLTTGVPTGTLTKYIVRDVLNDKLEVPTEENVTVEGYTVKNDYEVSIVGQTVEVKFTPAGLKKLQAGVPVKTTIKTKTKEAVQHIPNEGTLIYNNGSSEHDTEQPTNKVHSYWGNLKVTKTNEEKKPLPGAEFALVGCKAEGGKLVELEGGNRNAMSSTANKVTNVFKTGDDGTVTISGIHVEDFENNSEADPKTDFCLKETKAPAGYIANDALIPFELKRGDVNPDTKAPVKTIEAAVEVKNQKSPNTLPSTGGMGILIVALAGLAIIGGGVYTARRNSRTA</sequence>
<feature type="chain" id="PRO_5043845883" evidence="3">
    <location>
        <begin position="33"/>
        <end position="498"/>
    </location>
</feature>
<dbReference type="Gene3D" id="2.60.40.10">
    <property type="entry name" value="Immunoglobulins"/>
    <property type="match status" value="2"/>
</dbReference>
<dbReference type="InterPro" id="IPR013783">
    <property type="entry name" value="Ig-like_fold"/>
</dbReference>
<feature type="domain" description="SpaA-like prealbumin fold" evidence="5">
    <location>
        <begin position="329"/>
        <end position="437"/>
    </location>
</feature>
<dbReference type="Pfam" id="PF16555">
    <property type="entry name" value="GramPos_pilinD1"/>
    <property type="match status" value="1"/>
</dbReference>
<name>A0AAW5HWN0_9CORY</name>
<reference evidence="6 7" key="1">
    <citation type="submission" date="2021-01" db="EMBL/GenBank/DDBJ databases">
        <title>Identification and Characterization of Corynebacterium sp.</title>
        <authorList>
            <person name="Luo Q."/>
            <person name="Qu P."/>
            <person name="Chen Q."/>
        </authorList>
    </citation>
    <scope>NUCLEOTIDE SEQUENCE [LARGE SCALE GENOMIC DNA]</scope>
    <source>
        <strain evidence="6 7">MC-18</strain>
    </source>
</reference>
<evidence type="ECO:0000259" key="5">
    <source>
        <dbReference type="Pfam" id="PF17802"/>
    </source>
</evidence>
<dbReference type="NCBIfam" id="TIGR01167">
    <property type="entry name" value="LPXTG_anchor"/>
    <property type="match status" value="1"/>
</dbReference>
<dbReference type="NCBIfam" id="TIGR04226">
    <property type="entry name" value="RrgB_K2N_iso_D2"/>
    <property type="match status" value="1"/>
</dbReference>
<keyword evidence="2" id="KW-1133">Transmembrane helix</keyword>
<feature type="transmembrane region" description="Helical" evidence="2">
    <location>
        <begin position="469"/>
        <end position="491"/>
    </location>
</feature>
<dbReference type="AlphaFoldDB" id="A0AAW5HWN0"/>
<dbReference type="Gene3D" id="2.60.40.740">
    <property type="match status" value="1"/>
</dbReference>
<comment type="caution">
    <text evidence="6">The sequence shown here is derived from an EMBL/GenBank/DDBJ whole genome shotgun (WGS) entry which is preliminary data.</text>
</comment>
<feature type="compositionally biased region" description="Polar residues" evidence="1">
    <location>
        <begin position="67"/>
        <end position="78"/>
    </location>
</feature>
<dbReference type="Proteomes" id="UP001205920">
    <property type="component" value="Unassembled WGS sequence"/>
</dbReference>
<proteinExistence type="predicted"/>
<dbReference type="GO" id="GO:0005975">
    <property type="term" value="P:carbohydrate metabolic process"/>
    <property type="evidence" value="ECO:0007669"/>
    <property type="project" value="UniProtKB-ARBA"/>
</dbReference>
<dbReference type="InterPro" id="IPR041033">
    <property type="entry name" value="SpaA_PFL_dom_1"/>
</dbReference>
<keyword evidence="2" id="KW-0812">Transmembrane</keyword>
<keyword evidence="7" id="KW-1185">Reference proteome</keyword>
<dbReference type="RefSeq" id="WP_252931415.1">
    <property type="nucleotide sequence ID" value="NZ_JAEUWV010000008.1"/>
</dbReference>
<organism evidence="6 7">
    <name type="scientific">Corynebacterium lipophilum</name>
    <dbReference type="NCBI Taxonomy" id="2804918"/>
    <lineage>
        <taxon>Bacteria</taxon>
        <taxon>Bacillati</taxon>
        <taxon>Actinomycetota</taxon>
        <taxon>Actinomycetes</taxon>
        <taxon>Mycobacteriales</taxon>
        <taxon>Corynebacteriaceae</taxon>
        <taxon>Corynebacterium</taxon>
    </lineage>
</organism>
<gene>
    <name evidence="6" type="ORF">JMN37_06595</name>
</gene>